<dbReference type="NCBIfam" id="TIGR02453">
    <property type="entry name" value="TIGR02453 family protein"/>
    <property type="match status" value="1"/>
</dbReference>
<dbReference type="RefSeq" id="WP_045829925.1">
    <property type="nucleotide sequence ID" value="NZ_JZRB01000025.1"/>
</dbReference>
<dbReference type="Proteomes" id="UP000033651">
    <property type="component" value="Unassembled WGS sequence"/>
</dbReference>
<evidence type="ECO:0000313" key="2">
    <source>
        <dbReference type="Proteomes" id="UP000033651"/>
    </source>
</evidence>
<dbReference type="AlphaFoldDB" id="A0A0F3KR41"/>
<comment type="caution">
    <text evidence="1">The sequence shown here is derived from an EMBL/GenBank/DDBJ whole genome shotgun (WGS) entry which is preliminary data.</text>
</comment>
<dbReference type="PIRSF" id="PIRSF028451">
    <property type="entry name" value="UCP028451"/>
    <property type="match status" value="1"/>
</dbReference>
<dbReference type="Pfam" id="PF09365">
    <property type="entry name" value="DUF2461"/>
    <property type="match status" value="1"/>
</dbReference>
<dbReference type="PANTHER" id="PTHR36452:SF1">
    <property type="entry name" value="DUF2461 DOMAIN-CONTAINING PROTEIN"/>
    <property type="match status" value="1"/>
</dbReference>
<evidence type="ECO:0000313" key="1">
    <source>
        <dbReference type="EMBL" id="KJV32559.1"/>
    </source>
</evidence>
<dbReference type="PATRIC" id="fig|345309.4.peg.1865"/>
<dbReference type="EMBL" id="JZRB01000025">
    <property type="protein sequence ID" value="KJV32559.1"/>
    <property type="molecule type" value="Genomic_DNA"/>
</dbReference>
<evidence type="ECO:0008006" key="3">
    <source>
        <dbReference type="Google" id="ProtNLM"/>
    </source>
</evidence>
<name>A0A0F3KR41_9GAMM</name>
<reference evidence="1 2" key="1">
    <citation type="submission" date="2015-03" db="EMBL/GenBank/DDBJ databases">
        <title>Draft genome sequence of Luteibacter yeojuensis strain SU11.</title>
        <authorList>
            <person name="Sulaiman J."/>
            <person name="Priya K."/>
            <person name="Chan K.-G."/>
        </authorList>
    </citation>
    <scope>NUCLEOTIDE SEQUENCE [LARGE SCALE GENOMIC DNA]</scope>
    <source>
        <strain evidence="1 2">SU11</strain>
    </source>
</reference>
<dbReference type="OrthoDB" id="9794241at2"/>
<dbReference type="InterPro" id="IPR012808">
    <property type="entry name" value="CHP02453"/>
</dbReference>
<proteinExistence type="predicted"/>
<organism evidence="1 2">
    <name type="scientific">Luteibacter yeojuensis</name>
    <dbReference type="NCBI Taxonomy" id="345309"/>
    <lineage>
        <taxon>Bacteria</taxon>
        <taxon>Pseudomonadati</taxon>
        <taxon>Pseudomonadota</taxon>
        <taxon>Gammaproteobacteria</taxon>
        <taxon>Lysobacterales</taxon>
        <taxon>Rhodanobacteraceae</taxon>
        <taxon>Luteibacter</taxon>
    </lineage>
</organism>
<accession>A0A0F3KR41</accession>
<gene>
    <name evidence="1" type="ORF">VI08_12590</name>
</gene>
<dbReference type="PANTHER" id="PTHR36452">
    <property type="entry name" value="CHROMOSOME 12, WHOLE GENOME SHOTGUN SEQUENCE"/>
    <property type="match status" value="1"/>
</dbReference>
<sequence length="229" mass="26967">MPHTAYFTPATFKFFKALGRHNSREWFHEHKDDYERHVREPFTQFITDMQSPLAKISPQYRADPRKVGGSLYRIHRDTRFANDKQPYKTWQGSRFFHARRHEIQAPGFYLHIQPGECFVGGGMWHPEPPVLKSLREFLSDNPDAWKRATHGKAFQERYTWWGESLTRPPRGYDANHELIEDLKRKNFAAGQDFDEAMACSAELLPFVVDNFKRLAPMVDYLCAAQELEF</sequence>
<dbReference type="InterPro" id="IPR015996">
    <property type="entry name" value="UCP028451"/>
</dbReference>
<keyword evidence="2" id="KW-1185">Reference proteome</keyword>
<protein>
    <recommendedName>
        <fullName evidence="3">TIGR02453 family protein</fullName>
    </recommendedName>
</protein>